<evidence type="ECO:0000313" key="1">
    <source>
        <dbReference type="EMBL" id="CAJ1389987.1"/>
    </source>
</evidence>
<protein>
    <submittedName>
        <fullName evidence="1">Uncharacterized protein</fullName>
    </submittedName>
</protein>
<accession>A0AA36ILH0</accession>
<reference evidence="1" key="1">
    <citation type="submission" date="2023-08" db="EMBL/GenBank/DDBJ databases">
        <authorList>
            <person name="Chen Y."/>
            <person name="Shah S."/>
            <person name="Dougan E. K."/>
            <person name="Thang M."/>
            <person name="Chan C."/>
        </authorList>
    </citation>
    <scope>NUCLEOTIDE SEQUENCE</scope>
</reference>
<dbReference type="Proteomes" id="UP001178507">
    <property type="component" value="Unassembled WGS sequence"/>
</dbReference>
<organism evidence="1 2">
    <name type="scientific">Effrenium voratum</name>
    <dbReference type="NCBI Taxonomy" id="2562239"/>
    <lineage>
        <taxon>Eukaryota</taxon>
        <taxon>Sar</taxon>
        <taxon>Alveolata</taxon>
        <taxon>Dinophyceae</taxon>
        <taxon>Suessiales</taxon>
        <taxon>Symbiodiniaceae</taxon>
        <taxon>Effrenium</taxon>
    </lineage>
</organism>
<dbReference type="EMBL" id="CAUJNA010001979">
    <property type="protein sequence ID" value="CAJ1389987.1"/>
    <property type="molecule type" value="Genomic_DNA"/>
</dbReference>
<gene>
    <name evidence="1" type="ORF">EVOR1521_LOCUS15500</name>
</gene>
<dbReference type="AlphaFoldDB" id="A0AA36ILH0"/>
<sequence>MARKENPSAPAHELLDTLVHDRWVECLRLDGQRLASDLADTVADDLMLLCDFDICSSATVQELLCKVAEQLDEPMACVQLCRGTWILDDSFEEKQAKLETIPECVQPKVCRSDGESESLVFTVICRAPRHELWPSTDAWTGCGGNPNGIARCNGAGNCSSNCENCGAHSHWRCCGSTDANSEFCVPGTRGRQAKRNNDLCYQLYDPLMPAPTYCVVPARAGKDDAGRTAMKGG</sequence>
<keyword evidence="2" id="KW-1185">Reference proteome</keyword>
<evidence type="ECO:0000313" key="2">
    <source>
        <dbReference type="Proteomes" id="UP001178507"/>
    </source>
</evidence>
<proteinExistence type="predicted"/>
<name>A0AA36ILH0_9DINO</name>
<comment type="caution">
    <text evidence="1">The sequence shown here is derived from an EMBL/GenBank/DDBJ whole genome shotgun (WGS) entry which is preliminary data.</text>
</comment>